<gene>
    <name evidence="2" type="ORF">CLV60_108199</name>
</gene>
<comment type="caution">
    <text evidence="2">The sequence shown here is derived from an EMBL/GenBank/DDBJ whole genome shotgun (WGS) entry which is preliminary data.</text>
</comment>
<feature type="region of interest" description="Disordered" evidence="1">
    <location>
        <begin position="1"/>
        <end position="24"/>
    </location>
</feature>
<sequence>MEQTTPTNASDTAEVSTTEQRPEKLTMEILLARMMQTHRDIDAYQRGEMTLEELHALGVRFAGHL</sequence>
<reference evidence="2 3" key="1">
    <citation type="submission" date="2018-03" db="EMBL/GenBank/DDBJ databases">
        <title>Genomic Encyclopedia of Archaeal and Bacterial Type Strains, Phase II (KMG-II): from individual species to whole genera.</title>
        <authorList>
            <person name="Goeker M."/>
        </authorList>
    </citation>
    <scope>NUCLEOTIDE SEQUENCE [LARGE SCALE GENOMIC DNA]</scope>
    <source>
        <strain evidence="2 3">DSM 29057</strain>
    </source>
</reference>
<keyword evidence="3" id="KW-1185">Reference proteome</keyword>
<protein>
    <submittedName>
        <fullName evidence="2">Uncharacterized protein</fullName>
    </submittedName>
</protein>
<dbReference type="Proteomes" id="UP000241964">
    <property type="component" value="Unassembled WGS sequence"/>
</dbReference>
<evidence type="ECO:0000313" key="2">
    <source>
        <dbReference type="EMBL" id="PSL27342.1"/>
    </source>
</evidence>
<proteinExistence type="predicted"/>
<accession>A0A2P8G044</accession>
<evidence type="ECO:0000256" key="1">
    <source>
        <dbReference type="SAM" id="MobiDB-lite"/>
    </source>
</evidence>
<evidence type="ECO:0000313" key="3">
    <source>
        <dbReference type="Proteomes" id="UP000241964"/>
    </source>
</evidence>
<name>A0A2P8G044_9BACT</name>
<dbReference type="AlphaFoldDB" id="A0A2P8G044"/>
<organism evidence="2 3">
    <name type="scientific">Dyadobacter jiangsuensis</name>
    <dbReference type="NCBI Taxonomy" id="1591085"/>
    <lineage>
        <taxon>Bacteria</taxon>
        <taxon>Pseudomonadati</taxon>
        <taxon>Bacteroidota</taxon>
        <taxon>Cytophagia</taxon>
        <taxon>Cytophagales</taxon>
        <taxon>Spirosomataceae</taxon>
        <taxon>Dyadobacter</taxon>
    </lineage>
</organism>
<feature type="compositionally biased region" description="Polar residues" evidence="1">
    <location>
        <begin position="1"/>
        <end position="19"/>
    </location>
</feature>
<dbReference type="EMBL" id="PYAS01000008">
    <property type="protein sequence ID" value="PSL27342.1"/>
    <property type="molecule type" value="Genomic_DNA"/>
</dbReference>